<dbReference type="Pfam" id="PF11333">
    <property type="entry name" value="DUF3135"/>
    <property type="match status" value="1"/>
</dbReference>
<gene>
    <name evidence="2" type="ORF">ESZ36_16660</name>
</gene>
<evidence type="ECO:0000313" key="2">
    <source>
        <dbReference type="EMBL" id="TWX65934.1"/>
    </source>
</evidence>
<dbReference type="Proteomes" id="UP000321822">
    <property type="component" value="Unassembled WGS sequence"/>
</dbReference>
<name>A0A5C6QA69_9GAMM</name>
<keyword evidence="3" id="KW-1185">Reference proteome</keyword>
<feature type="compositionally biased region" description="Basic and acidic residues" evidence="1">
    <location>
        <begin position="103"/>
        <end position="117"/>
    </location>
</feature>
<dbReference type="InterPro" id="IPR021482">
    <property type="entry name" value="DUF3135"/>
</dbReference>
<organism evidence="2 3">
    <name type="scientific">Colwellia demingiae</name>
    <dbReference type="NCBI Taxonomy" id="89401"/>
    <lineage>
        <taxon>Bacteria</taxon>
        <taxon>Pseudomonadati</taxon>
        <taxon>Pseudomonadota</taxon>
        <taxon>Gammaproteobacteria</taxon>
        <taxon>Alteromonadales</taxon>
        <taxon>Colwelliaceae</taxon>
        <taxon>Colwellia</taxon>
    </lineage>
</organism>
<proteinExistence type="predicted"/>
<sequence length="117" mass="13626">MRSYEVFTMNNHLPDHETLSELAENSPDKLEFILRENIAALIEQTSGSQRRRLQGLQFQIDVQRKLAKNPVDSCIRISRMMHDSFIELNKALANFTKNQPMSDTKKDSNVIYLTDRE</sequence>
<protein>
    <submittedName>
        <fullName evidence="2">DUF3135 domain-containing protein</fullName>
    </submittedName>
</protein>
<evidence type="ECO:0000256" key="1">
    <source>
        <dbReference type="SAM" id="MobiDB-lite"/>
    </source>
</evidence>
<feature type="region of interest" description="Disordered" evidence="1">
    <location>
        <begin position="98"/>
        <end position="117"/>
    </location>
</feature>
<comment type="caution">
    <text evidence="2">The sequence shown here is derived from an EMBL/GenBank/DDBJ whole genome shotgun (WGS) entry which is preliminary data.</text>
</comment>
<dbReference type="AlphaFoldDB" id="A0A5C6QA69"/>
<dbReference type="EMBL" id="VOLT01000009">
    <property type="protein sequence ID" value="TWX65934.1"/>
    <property type="molecule type" value="Genomic_DNA"/>
</dbReference>
<dbReference type="OrthoDB" id="5593306at2"/>
<evidence type="ECO:0000313" key="3">
    <source>
        <dbReference type="Proteomes" id="UP000321822"/>
    </source>
</evidence>
<accession>A0A5C6QA69</accession>
<reference evidence="2 3" key="1">
    <citation type="submission" date="2019-07" db="EMBL/GenBank/DDBJ databases">
        <title>Genomes of sea-ice associated Colwellia species.</title>
        <authorList>
            <person name="Bowman J.P."/>
        </authorList>
    </citation>
    <scope>NUCLEOTIDE SEQUENCE [LARGE SCALE GENOMIC DNA]</scope>
    <source>
        <strain evidence="2 3">ACAM 459</strain>
    </source>
</reference>